<feature type="domain" description="Glycosyl hydrolase family 13 catalytic" evidence="7">
    <location>
        <begin position="123"/>
        <end position="484"/>
    </location>
</feature>
<dbReference type="InterPro" id="IPR004193">
    <property type="entry name" value="Glyco_hydro_13_N"/>
</dbReference>
<reference evidence="8 9" key="1">
    <citation type="submission" date="2016-10" db="EMBL/GenBank/DDBJ databases">
        <authorList>
            <person name="Varghese N."/>
            <person name="Submissions S."/>
        </authorList>
    </citation>
    <scope>NUCLEOTIDE SEQUENCE [LARGE SCALE GENOMIC DNA]</scope>
    <source>
        <strain evidence="8 9">DSM 17997</strain>
    </source>
</reference>
<accession>A0A1H3JH30</accession>
<comment type="function">
    <text evidence="2">Catalyzes the formation of the alpha-1,6-glucosidic linkages in glycogen by scission of a 1,4-alpha-linked oligosaccharide from growing alpha-1,4-glucan chains and the subsequent attachment of the oligosaccharide to the alpha-1,6 position.</text>
</comment>
<proteinExistence type="inferred from homology"/>
<dbReference type="GO" id="GO:0016787">
    <property type="term" value="F:hydrolase activity"/>
    <property type="evidence" value="ECO:0007669"/>
    <property type="project" value="UniProtKB-KW"/>
</dbReference>
<dbReference type="Gene3D" id="2.60.40.1180">
    <property type="entry name" value="Golgi alpha-mannosidase II"/>
    <property type="match status" value="1"/>
</dbReference>
<gene>
    <name evidence="8" type="ORF">SAMN05444412_1015</name>
</gene>
<keyword evidence="9" id="KW-1185">Reference proteome</keyword>
<evidence type="ECO:0000313" key="8">
    <source>
        <dbReference type="EMBL" id="SDY39212.1"/>
    </source>
</evidence>
<dbReference type="PANTHER" id="PTHR43651">
    <property type="entry name" value="1,4-ALPHA-GLUCAN-BRANCHING ENZYME"/>
    <property type="match status" value="1"/>
</dbReference>
<name>A0A1H3JH30_9BACT</name>
<evidence type="ECO:0000256" key="4">
    <source>
        <dbReference type="ARBA" id="ARBA00012541"/>
    </source>
</evidence>
<evidence type="ECO:0000256" key="5">
    <source>
        <dbReference type="ARBA" id="ARBA00022679"/>
    </source>
</evidence>
<dbReference type="SUPFAM" id="SSF81296">
    <property type="entry name" value="E set domains"/>
    <property type="match status" value="1"/>
</dbReference>
<dbReference type="InterPro" id="IPR006047">
    <property type="entry name" value="GH13_cat_dom"/>
</dbReference>
<comment type="caution">
    <text evidence="8">The sequence shown here is derived from an EMBL/GenBank/DDBJ whole genome shotgun (WGS) entry which is preliminary data.</text>
</comment>
<evidence type="ECO:0000256" key="1">
    <source>
        <dbReference type="ARBA" id="ARBA00000826"/>
    </source>
</evidence>
<keyword evidence="5" id="KW-0808">Transferase</keyword>
<dbReference type="RefSeq" id="WP_019595782.1">
    <property type="nucleotide sequence ID" value="NZ_FNQC01000001.1"/>
</dbReference>
<protein>
    <recommendedName>
        <fullName evidence="4">1,4-alpha-glucan branching enzyme</fullName>
        <ecNumber evidence="4">2.4.1.18</ecNumber>
    </recommendedName>
</protein>
<evidence type="ECO:0000256" key="2">
    <source>
        <dbReference type="ARBA" id="ARBA00002953"/>
    </source>
</evidence>
<keyword evidence="6" id="KW-0119">Carbohydrate metabolism</keyword>
<dbReference type="EC" id="2.4.1.18" evidence="4"/>
<dbReference type="InterPro" id="IPR013783">
    <property type="entry name" value="Ig-like_fold"/>
</dbReference>
<evidence type="ECO:0000256" key="3">
    <source>
        <dbReference type="ARBA" id="ARBA00009000"/>
    </source>
</evidence>
<organism evidence="8 9">
    <name type="scientific">Rhodonellum ikkaensis</name>
    <dbReference type="NCBI Taxonomy" id="336829"/>
    <lineage>
        <taxon>Bacteria</taxon>
        <taxon>Pseudomonadati</taxon>
        <taxon>Bacteroidota</taxon>
        <taxon>Cytophagia</taxon>
        <taxon>Cytophagales</taxon>
        <taxon>Cytophagaceae</taxon>
        <taxon>Rhodonellum</taxon>
    </lineage>
</organism>
<evidence type="ECO:0000256" key="6">
    <source>
        <dbReference type="ARBA" id="ARBA00023277"/>
    </source>
</evidence>
<dbReference type="SUPFAM" id="SSF51011">
    <property type="entry name" value="Glycosyl hydrolase domain"/>
    <property type="match status" value="1"/>
</dbReference>
<dbReference type="Pfam" id="PF02922">
    <property type="entry name" value="CBM_48"/>
    <property type="match status" value="1"/>
</dbReference>
<dbReference type="CDD" id="cd02855">
    <property type="entry name" value="E_set_GBE_prok_N"/>
    <property type="match status" value="1"/>
</dbReference>
<comment type="similarity">
    <text evidence="3">Belongs to the glycosyl hydrolase 13 family. GlgB subfamily.</text>
</comment>
<dbReference type="Gene3D" id="2.60.40.10">
    <property type="entry name" value="Immunoglobulins"/>
    <property type="match status" value="1"/>
</dbReference>
<keyword evidence="8" id="KW-0378">Hydrolase</keyword>
<dbReference type="SUPFAM" id="SSF51445">
    <property type="entry name" value="(Trans)glycosidases"/>
    <property type="match status" value="1"/>
</dbReference>
<dbReference type="PIRSF" id="PIRSF000463">
    <property type="entry name" value="GlgB"/>
    <property type="match status" value="1"/>
</dbReference>
<sequence>MSENIEKYSGMGAIVGNEGVTFRLWAPNAEKVFVMGSFNDWKDDEFQLEHEGEGYWARFLENAGNGDEYKYVLVNGDQKLSRNDPYARKMTHSGGNSMVYQPEENQEDHQFQLPPFNELVIYEMHIGTFYKKEDSQNGVGDFYSAAEKLDYLQALGINVIELMPVMEFPGAKSWGYNPSYPFAIESDYGGPEGLAHFVKEAHLKGIAVLMDVVYNHFGPGDTDLWQFDGWQENDKGGIYFYNDYKSTTPWGDNRPDFGRKEVRNYIRDNAFMWLEAFQCDGLRFDATAYIRFVEGGDLKERSELEEGYRFLQQLNAEIREKYPQKILIAEDLKADSIVTADIAHNGLGFHSQWGLGFNHSIKRVLLEIEDEHRNLQEVVESLFFSFNNSAFQRVIFTESHDEVANGSSRLPEEIQPGEADGEYAKKKSTLGAITLFTSPGIPMIFQGQEFLTDSHFNVENPLDWNRYSELNGIARMYRDLIQLRNGRNEDCVGLTGSMTDTFHFSQESLVLAFQRVHFEHQDKPVLVILNFSNQLYQGYRIGLPHEGIWKVRFNSGWKGYDEDFSEVELLEVHAEPFEMEGFPFSMLVDLPQYGGIVLSR</sequence>
<dbReference type="InterPro" id="IPR014756">
    <property type="entry name" value="Ig_E-set"/>
</dbReference>
<evidence type="ECO:0000259" key="7">
    <source>
        <dbReference type="SMART" id="SM00642"/>
    </source>
</evidence>
<dbReference type="Proteomes" id="UP000199663">
    <property type="component" value="Unassembled WGS sequence"/>
</dbReference>
<dbReference type="Gene3D" id="3.20.20.80">
    <property type="entry name" value="Glycosidases"/>
    <property type="match status" value="1"/>
</dbReference>
<comment type="catalytic activity">
    <reaction evidence="1">
        <text>Transfers a segment of a (1-&gt;4)-alpha-D-glucan chain to a primary hydroxy group in a similar glucan chain.</text>
        <dbReference type="EC" id="2.4.1.18"/>
    </reaction>
</comment>
<dbReference type="InterPro" id="IPR037439">
    <property type="entry name" value="Branching_enzy"/>
</dbReference>
<evidence type="ECO:0000313" key="9">
    <source>
        <dbReference type="Proteomes" id="UP000199663"/>
    </source>
</evidence>
<dbReference type="CDD" id="cd11325">
    <property type="entry name" value="AmyAc_GTHase"/>
    <property type="match status" value="1"/>
</dbReference>
<dbReference type="Pfam" id="PF00128">
    <property type="entry name" value="Alpha-amylase"/>
    <property type="match status" value="2"/>
</dbReference>
<dbReference type="InterPro" id="IPR013780">
    <property type="entry name" value="Glyco_hydro_b"/>
</dbReference>
<dbReference type="InterPro" id="IPR017853">
    <property type="entry name" value="GH"/>
</dbReference>
<dbReference type="EMBL" id="FNQC01000001">
    <property type="protein sequence ID" value="SDY39212.1"/>
    <property type="molecule type" value="Genomic_DNA"/>
</dbReference>
<dbReference type="PANTHER" id="PTHR43651:SF11">
    <property type="entry name" value="MALTO-OLIGOSYLTREHALOSE TREHALOHYDROLASE"/>
    <property type="match status" value="1"/>
</dbReference>
<dbReference type="SMART" id="SM00642">
    <property type="entry name" value="Aamy"/>
    <property type="match status" value="1"/>
</dbReference>
<dbReference type="InterPro" id="IPR044143">
    <property type="entry name" value="GlgB_N_E_set_prok"/>
</dbReference>
<dbReference type="Pfam" id="PF02806">
    <property type="entry name" value="Alpha-amylase_C"/>
    <property type="match status" value="1"/>
</dbReference>
<dbReference type="InterPro" id="IPR006048">
    <property type="entry name" value="A-amylase/branching_C"/>
</dbReference>